<protein>
    <submittedName>
        <fullName evidence="1">Uncharacterized protein</fullName>
    </submittedName>
</protein>
<name>A0A2T0WPG9_9BACT</name>
<organism evidence="1 2">
    <name type="scientific">Mongoliibacter ruber</name>
    <dbReference type="NCBI Taxonomy" id="1750599"/>
    <lineage>
        <taxon>Bacteria</taxon>
        <taxon>Pseudomonadati</taxon>
        <taxon>Bacteroidota</taxon>
        <taxon>Cytophagia</taxon>
        <taxon>Cytophagales</taxon>
        <taxon>Cyclobacteriaceae</taxon>
        <taxon>Mongoliibacter</taxon>
    </lineage>
</organism>
<reference evidence="1 2" key="1">
    <citation type="submission" date="2018-03" db="EMBL/GenBank/DDBJ databases">
        <title>Genomic Encyclopedia of Archaeal and Bacterial Type Strains, Phase II (KMG-II): from individual species to whole genera.</title>
        <authorList>
            <person name="Goeker M."/>
        </authorList>
    </citation>
    <scope>NUCLEOTIDE SEQUENCE [LARGE SCALE GENOMIC DNA]</scope>
    <source>
        <strain evidence="1 2">DSM 27929</strain>
    </source>
</reference>
<dbReference type="AlphaFoldDB" id="A0A2T0WPG9"/>
<dbReference type="OrthoDB" id="826316at2"/>
<dbReference type="Proteomes" id="UP000238157">
    <property type="component" value="Unassembled WGS sequence"/>
</dbReference>
<dbReference type="EMBL" id="PVTR01000004">
    <property type="protein sequence ID" value="PRY88580.1"/>
    <property type="molecule type" value="Genomic_DNA"/>
</dbReference>
<keyword evidence="2" id="KW-1185">Reference proteome</keyword>
<proteinExistence type="predicted"/>
<evidence type="ECO:0000313" key="1">
    <source>
        <dbReference type="EMBL" id="PRY88580.1"/>
    </source>
</evidence>
<accession>A0A2T0WPG9</accession>
<dbReference type="RefSeq" id="WP_106133299.1">
    <property type="nucleotide sequence ID" value="NZ_PVTR01000004.1"/>
</dbReference>
<evidence type="ECO:0000313" key="2">
    <source>
        <dbReference type="Proteomes" id="UP000238157"/>
    </source>
</evidence>
<sequence>MHFFDSLQLIATGYITKKKDLYGKDVHFTFRSKSDYFDPFRLILDQYFKITLYPKISHNQLNENFTQLTEVHKQAEDKKAKVIVKIPLDMGLLKIKRLVIKEQKRTTSLYMAFLEEKLLFSLHKKYDYGNELQEVLNIIDPLNTKSNLLNNQLENNNSFVFENSKNEMCFIEKLVHTHVFYVSDSTKFEKVCEELKTYPIQSMSIKE</sequence>
<gene>
    <name evidence="1" type="ORF">CLW00_104231</name>
</gene>
<comment type="caution">
    <text evidence="1">The sequence shown here is derived from an EMBL/GenBank/DDBJ whole genome shotgun (WGS) entry which is preliminary data.</text>
</comment>